<feature type="domain" description="Type II secretion system protein GspF" evidence="9">
    <location>
        <begin position="270"/>
        <end position="392"/>
    </location>
</feature>
<accession>U7D820</accession>
<feature type="domain" description="Type II secretion system protein GspF" evidence="9">
    <location>
        <begin position="69"/>
        <end position="191"/>
    </location>
</feature>
<evidence type="ECO:0000256" key="4">
    <source>
        <dbReference type="ARBA" id="ARBA00022519"/>
    </source>
</evidence>
<evidence type="ECO:0000256" key="6">
    <source>
        <dbReference type="ARBA" id="ARBA00022989"/>
    </source>
</evidence>
<dbReference type="OrthoDB" id="9805682at2"/>
<evidence type="ECO:0000256" key="1">
    <source>
        <dbReference type="ARBA" id="ARBA00004429"/>
    </source>
</evidence>
<feature type="transmembrane region" description="Helical" evidence="8">
    <location>
        <begin position="220"/>
        <end position="238"/>
    </location>
</feature>
<dbReference type="AlphaFoldDB" id="U7D820"/>
<dbReference type="PRINTS" id="PR00812">
    <property type="entry name" value="BCTERIALGSPF"/>
</dbReference>
<keyword evidence="5 8" id="KW-0812">Transmembrane</keyword>
<feature type="transmembrane region" description="Helical" evidence="8">
    <location>
        <begin position="164"/>
        <end position="190"/>
    </location>
</feature>
<dbReference type="GO" id="GO:0005886">
    <property type="term" value="C:plasma membrane"/>
    <property type="evidence" value="ECO:0007669"/>
    <property type="project" value="UniProtKB-SubCell"/>
</dbReference>
<dbReference type="PANTHER" id="PTHR30012">
    <property type="entry name" value="GENERAL SECRETION PATHWAY PROTEIN"/>
    <property type="match status" value="1"/>
</dbReference>
<gene>
    <name evidence="10" type="ORF">CALK_1848</name>
</gene>
<keyword evidence="4" id="KW-0997">Cell inner membrane</keyword>
<dbReference type="RefSeq" id="WP_022637279.1">
    <property type="nucleotide sequence ID" value="NZ_ASJR01000016.1"/>
</dbReference>
<keyword evidence="11" id="KW-1185">Reference proteome</keyword>
<evidence type="ECO:0000256" key="8">
    <source>
        <dbReference type="SAM" id="Phobius"/>
    </source>
</evidence>
<comment type="subcellular location">
    <subcellularLocation>
        <location evidence="1">Cell inner membrane</location>
        <topology evidence="1">Multi-pass membrane protein</topology>
    </subcellularLocation>
</comment>
<dbReference type="PANTHER" id="PTHR30012:SF0">
    <property type="entry name" value="TYPE II SECRETION SYSTEM PROTEIN F-RELATED"/>
    <property type="match status" value="1"/>
</dbReference>
<evidence type="ECO:0000256" key="5">
    <source>
        <dbReference type="ARBA" id="ARBA00022692"/>
    </source>
</evidence>
<protein>
    <submittedName>
        <fullName evidence="10">Type IV pilus biogenesis protein PilC</fullName>
    </submittedName>
</protein>
<evidence type="ECO:0000256" key="7">
    <source>
        <dbReference type="ARBA" id="ARBA00023136"/>
    </source>
</evidence>
<comment type="similarity">
    <text evidence="2">Belongs to the GSP F family.</text>
</comment>
<dbReference type="Gene3D" id="1.20.81.30">
    <property type="entry name" value="Type II secretion system (T2SS), domain F"/>
    <property type="match status" value="2"/>
</dbReference>
<organism evidence="10 11">
    <name type="scientific">Chitinivibrio alkaliphilus ACht1</name>
    <dbReference type="NCBI Taxonomy" id="1313304"/>
    <lineage>
        <taxon>Bacteria</taxon>
        <taxon>Pseudomonadati</taxon>
        <taxon>Fibrobacterota</taxon>
        <taxon>Chitinivibrionia</taxon>
        <taxon>Chitinivibrionales</taxon>
        <taxon>Chitinivibrionaceae</taxon>
        <taxon>Chitinivibrio</taxon>
    </lineage>
</organism>
<keyword evidence="7 8" id="KW-0472">Membrane</keyword>
<dbReference type="Pfam" id="PF00482">
    <property type="entry name" value="T2SSF"/>
    <property type="match status" value="2"/>
</dbReference>
<sequence>MQYTYHAYTPAGEEKRGRVDADSVDIARQKLVDKGLYVASMEKTNRATSGGAPPLSVFTRVGKKELALFFRQLSVMLRAGVTIVHALTVLQRQSFGRGMTGVTTYLLSSLESGSSLSESMKESRRFSLYDVSMVASAEESGELDQICCILADQMEKRHAFKAQFITGMIYPAVVTLFSVVVIIILSVFVVPQFAEILGGQEGLPALTRSLMIFSEWMQEYWGAILLGIFGTLFGVPLIKKTREGSYFIDSVALHMPLISKLVRSAVLVQFSRNMSVLLRSGVPLSDGLLTVRDTLGNAVAAQHISTVHEQVITGDSMAETMRTIPRIFPPMLVEMVATGEETGSMDEVLILCSEIYEQQMDQAVKRMNALLEPLLILIIGGLVGYVVIALITGVLSLY</sequence>
<dbReference type="FunFam" id="1.20.81.30:FF:000001">
    <property type="entry name" value="Type II secretion system protein F"/>
    <property type="match status" value="1"/>
</dbReference>
<feature type="transmembrane region" description="Helical" evidence="8">
    <location>
        <begin position="374"/>
        <end position="397"/>
    </location>
</feature>
<dbReference type="EMBL" id="ASJR01000016">
    <property type="protein sequence ID" value="ERP31232.1"/>
    <property type="molecule type" value="Genomic_DNA"/>
</dbReference>
<evidence type="ECO:0000259" key="9">
    <source>
        <dbReference type="Pfam" id="PF00482"/>
    </source>
</evidence>
<dbReference type="eggNOG" id="COG1459">
    <property type="taxonomic scope" value="Bacteria"/>
</dbReference>
<dbReference type="InterPro" id="IPR018076">
    <property type="entry name" value="T2SS_GspF_dom"/>
</dbReference>
<proteinExistence type="inferred from homology"/>
<evidence type="ECO:0000256" key="3">
    <source>
        <dbReference type="ARBA" id="ARBA00022475"/>
    </source>
</evidence>
<keyword evidence="3" id="KW-1003">Cell membrane</keyword>
<dbReference type="STRING" id="1313304.CALK_1848"/>
<evidence type="ECO:0000256" key="2">
    <source>
        <dbReference type="ARBA" id="ARBA00005745"/>
    </source>
</evidence>
<dbReference type="InterPro" id="IPR042094">
    <property type="entry name" value="T2SS_GspF_sf"/>
</dbReference>
<dbReference type="Proteomes" id="UP000017148">
    <property type="component" value="Unassembled WGS sequence"/>
</dbReference>
<evidence type="ECO:0000313" key="11">
    <source>
        <dbReference type="Proteomes" id="UP000017148"/>
    </source>
</evidence>
<dbReference type="InterPro" id="IPR003004">
    <property type="entry name" value="GspF/PilC"/>
</dbReference>
<evidence type="ECO:0000313" key="10">
    <source>
        <dbReference type="EMBL" id="ERP31232.1"/>
    </source>
</evidence>
<comment type="caution">
    <text evidence="10">The sequence shown here is derived from an EMBL/GenBank/DDBJ whole genome shotgun (WGS) entry which is preliminary data.</text>
</comment>
<reference evidence="10 11" key="1">
    <citation type="journal article" date="2013" name="Environ. Microbiol.">
        <title>Genome analysis of Chitinivibrio alkaliphilus gen. nov., sp. nov., a novel extremely haloalkaliphilic anaerobic chitinolytic bacterium from the candidate phylum Termite Group 3.</title>
        <authorList>
            <person name="Sorokin D.Y."/>
            <person name="Gumerov V.M."/>
            <person name="Rakitin A.L."/>
            <person name="Beletsky A.V."/>
            <person name="Damste J.S."/>
            <person name="Muyzer G."/>
            <person name="Mardanov A.V."/>
            <person name="Ravin N.V."/>
        </authorList>
    </citation>
    <scope>NUCLEOTIDE SEQUENCE [LARGE SCALE GENOMIC DNA]</scope>
    <source>
        <strain evidence="10 11">ACht1</strain>
    </source>
</reference>
<name>U7D820_9BACT</name>
<keyword evidence="6 8" id="KW-1133">Transmembrane helix</keyword>